<gene>
    <name evidence="2" type="ORF">BDA99DRAFT_541645</name>
</gene>
<keyword evidence="1" id="KW-0812">Transmembrane</keyword>
<proteinExistence type="predicted"/>
<name>A0AAD5JRJ2_9FUNG</name>
<keyword evidence="1" id="KW-1133">Transmembrane helix</keyword>
<evidence type="ECO:0000313" key="2">
    <source>
        <dbReference type="EMBL" id="KAI9251004.1"/>
    </source>
</evidence>
<accession>A0AAD5JRJ2</accession>
<evidence type="ECO:0000313" key="3">
    <source>
        <dbReference type="Proteomes" id="UP001209540"/>
    </source>
</evidence>
<reference evidence="2" key="1">
    <citation type="journal article" date="2022" name="IScience">
        <title>Evolution of zygomycete secretomes and the origins of terrestrial fungal ecologies.</title>
        <authorList>
            <person name="Chang Y."/>
            <person name="Wang Y."/>
            <person name="Mondo S."/>
            <person name="Ahrendt S."/>
            <person name="Andreopoulos W."/>
            <person name="Barry K."/>
            <person name="Beard J."/>
            <person name="Benny G.L."/>
            <person name="Blankenship S."/>
            <person name="Bonito G."/>
            <person name="Cuomo C."/>
            <person name="Desiro A."/>
            <person name="Gervers K.A."/>
            <person name="Hundley H."/>
            <person name="Kuo A."/>
            <person name="LaButti K."/>
            <person name="Lang B.F."/>
            <person name="Lipzen A."/>
            <person name="O'Donnell K."/>
            <person name="Pangilinan J."/>
            <person name="Reynolds N."/>
            <person name="Sandor L."/>
            <person name="Smith M.E."/>
            <person name="Tsang A."/>
            <person name="Grigoriev I.V."/>
            <person name="Stajich J.E."/>
            <person name="Spatafora J.W."/>
        </authorList>
    </citation>
    <scope>NUCLEOTIDE SEQUENCE</scope>
    <source>
        <strain evidence="2">RSA 2281</strain>
    </source>
</reference>
<evidence type="ECO:0000256" key="1">
    <source>
        <dbReference type="SAM" id="Phobius"/>
    </source>
</evidence>
<keyword evidence="1" id="KW-0472">Membrane</keyword>
<protein>
    <submittedName>
        <fullName evidence="2">Uncharacterized protein</fullName>
    </submittedName>
</protein>
<dbReference type="Proteomes" id="UP001209540">
    <property type="component" value="Unassembled WGS sequence"/>
</dbReference>
<comment type="caution">
    <text evidence="2">The sequence shown here is derived from an EMBL/GenBank/DDBJ whole genome shotgun (WGS) entry which is preliminary data.</text>
</comment>
<dbReference type="EMBL" id="JAIXMP010000031">
    <property type="protein sequence ID" value="KAI9251004.1"/>
    <property type="molecule type" value="Genomic_DNA"/>
</dbReference>
<sequence>MPKEYLCIPCKASIKASLSEVALVILLRVIRMSCLRMAVLHLFLLVTMCFPRRFLSLLRLLADDDDDNNDTNRQTEEIDFLLSLFVVVVVLEEMAHYGQGSFVYLVAILCYSVRIDPLSIELFDTSYSLGDRGEHIIYRGTMYVMILIIMIGKRLHV</sequence>
<reference evidence="2" key="2">
    <citation type="submission" date="2023-02" db="EMBL/GenBank/DDBJ databases">
        <authorList>
            <consortium name="DOE Joint Genome Institute"/>
            <person name="Mondo S.J."/>
            <person name="Chang Y."/>
            <person name="Wang Y."/>
            <person name="Ahrendt S."/>
            <person name="Andreopoulos W."/>
            <person name="Barry K."/>
            <person name="Beard J."/>
            <person name="Benny G.L."/>
            <person name="Blankenship S."/>
            <person name="Bonito G."/>
            <person name="Cuomo C."/>
            <person name="Desiro A."/>
            <person name="Gervers K.A."/>
            <person name="Hundley H."/>
            <person name="Kuo A."/>
            <person name="LaButti K."/>
            <person name="Lang B.F."/>
            <person name="Lipzen A."/>
            <person name="O'Donnell K."/>
            <person name="Pangilinan J."/>
            <person name="Reynolds N."/>
            <person name="Sandor L."/>
            <person name="Smith M.W."/>
            <person name="Tsang A."/>
            <person name="Grigoriev I.V."/>
            <person name="Stajich J.E."/>
            <person name="Spatafora J.W."/>
        </authorList>
    </citation>
    <scope>NUCLEOTIDE SEQUENCE</scope>
    <source>
        <strain evidence="2">RSA 2281</strain>
    </source>
</reference>
<keyword evidence="3" id="KW-1185">Reference proteome</keyword>
<feature type="transmembrane region" description="Helical" evidence="1">
    <location>
        <begin position="37"/>
        <end position="58"/>
    </location>
</feature>
<feature type="transmembrane region" description="Helical" evidence="1">
    <location>
        <begin position="135"/>
        <end position="152"/>
    </location>
</feature>
<dbReference type="AlphaFoldDB" id="A0AAD5JRJ2"/>
<organism evidence="2 3">
    <name type="scientific">Phascolomyces articulosus</name>
    <dbReference type="NCBI Taxonomy" id="60185"/>
    <lineage>
        <taxon>Eukaryota</taxon>
        <taxon>Fungi</taxon>
        <taxon>Fungi incertae sedis</taxon>
        <taxon>Mucoromycota</taxon>
        <taxon>Mucoromycotina</taxon>
        <taxon>Mucoromycetes</taxon>
        <taxon>Mucorales</taxon>
        <taxon>Lichtheimiaceae</taxon>
        <taxon>Phascolomyces</taxon>
    </lineage>
</organism>